<dbReference type="EMBL" id="CAJVPL010002216">
    <property type="protein sequence ID" value="CAG8603596.1"/>
    <property type="molecule type" value="Genomic_DNA"/>
</dbReference>
<name>A0A9N9GFZ9_9GLOM</name>
<evidence type="ECO:0000256" key="1">
    <source>
        <dbReference type="SAM" id="Phobius"/>
    </source>
</evidence>
<comment type="caution">
    <text evidence="2">The sequence shown here is derived from an EMBL/GenBank/DDBJ whole genome shotgun (WGS) entry which is preliminary data.</text>
</comment>
<evidence type="ECO:0000313" key="3">
    <source>
        <dbReference type="Proteomes" id="UP000789831"/>
    </source>
</evidence>
<accession>A0A9N9GFZ9</accession>
<keyword evidence="1" id="KW-0812">Transmembrane</keyword>
<dbReference type="OrthoDB" id="2386090at2759"/>
<keyword evidence="1" id="KW-0472">Membrane</keyword>
<keyword evidence="3" id="KW-1185">Reference proteome</keyword>
<dbReference type="AlphaFoldDB" id="A0A9N9GFZ9"/>
<dbReference type="Proteomes" id="UP000789831">
    <property type="component" value="Unassembled WGS sequence"/>
</dbReference>
<proteinExistence type="predicted"/>
<gene>
    <name evidence="2" type="ORF">AGERDE_LOCUS9226</name>
</gene>
<keyword evidence="1" id="KW-1133">Transmembrane helix</keyword>
<reference evidence="2" key="1">
    <citation type="submission" date="2021-06" db="EMBL/GenBank/DDBJ databases">
        <authorList>
            <person name="Kallberg Y."/>
            <person name="Tangrot J."/>
            <person name="Rosling A."/>
        </authorList>
    </citation>
    <scope>NUCLEOTIDE SEQUENCE</scope>
    <source>
        <strain evidence="2">MT106</strain>
    </source>
</reference>
<feature type="transmembrane region" description="Helical" evidence="1">
    <location>
        <begin position="41"/>
        <end position="58"/>
    </location>
</feature>
<feature type="non-terminal residue" evidence="2">
    <location>
        <position position="172"/>
    </location>
</feature>
<evidence type="ECO:0000313" key="2">
    <source>
        <dbReference type="EMBL" id="CAG8603596.1"/>
    </source>
</evidence>
<feature type="transmembrane region" description="Helical" evidence="1">
    <location>
        <begin position="64"/>
        <end position="85"/>
    </location>
</feature>
<organism evidence="2 3">
    <name type="scientific">Ambispora gerdemannii</name>
    <dbReference type="NCBI Taxonomy" id="144530"/>
    <lineage>
        <taxon>Eukaryota</taxon>
        <taxon>Fungi</taxon>
        <taxon>Fungi incertae sedis</taxon>
        <taxon>Mucoromycota</taxon>
        <taxon>Glomeromycotina</taxon>
        <taxon>Glomeromycetes</taxon>
        <taxon>Archaeosporales</taxon>
        <taxon>Ambisporaceae</taxon>
        <taxon>Ambispora</taxon>
    </lineage>
</organism>
<protein>
    <submittedName>
        <fullName evidence="2">11837_t:CDS:1</fullName>
    </submittedName>
</protein>
<sequence>MQLRELSSRTVQQQNLTGSFSVDRDLVYFGPLSQHLRRFKLYAILISVSGAILIPIVLMHGKEVYGSLAMAFLSSIVPVVVVNALSSPYVNRLYIEIPRHVRFKAKQNPFDPTILTKDGNPIITFETFNWRGKPVETKVPLNELQESTRKLKYVTWERIRSKNSDNSGRGFF</sequence>